<feature type="transmembrane region" description="Helical" evidence="1">
    <location>
        <begin position="371"/>
        <end position="392"/>
    </location>
</feature>
<organism evidence="2">
    <name type="scientific">Citrobacter koseri</name>
    <name type="common">Citrobacter diversus</name>
    <dbReference type="NCBI Taxonomy" id="545"/>
    <lineage>
        <taxon>Bacteria</taxon>
        <taxon>Pseudomonadati</taxon>
        <taxon>Pseudomonadota</taxon>
        <taxon>Gammaproteobacteria</taxon>
        <taxon>Enterobacterales</taxon>
        <taxon>Enterobacteriaceae</taxon>
        <taxon>Citrobacter</taxon>
    </lineage>
</organism>
<gene>
    <name evidence="2" type="primary">gntT_2</name>
    <name evidence="2" type="ORF">BN1086_04841</name>
</gene>
<dbReference type="AlphaFoldDB" id="A0A078LIH3"/>
<feature type="transmembrane region" description="Helical" evidence="1">
    <location>
        <begin position="452"/>
        <end position="469"/>
    </location>
</feature>
<feature type="transmembrane region" description="Helical" evidence="1">
    <location>
        <begin position="63"/>
        <end position="79"/>
    </location>
</feature>
<feature type="transmembrane region" description="Helical" evidence="1">
    <location>
        <begin position="34"/>
        <end position="51"/>
    </location>
</feature>
<dbReference type="GO" id="GO:0015128">
    <property type="term" value="F:gluconate transmembrane transporter activity"/>
    <property type="evidence" value="ECO:0007669"/>
    <property type="project" value="InterPro"/>
</dbReference>
<feature type="transmembrane region" description="Helical" evidence="1">
    <location>
        <begin position="85"/>
        <end position="102"/>
    </location>
</feature>
<feature type="transmembrane region" description="Helical" evidence="1">
    <location>
        <begin position="490"/>
        <end position="515"/>
    </location>
</feature>
<dbReference type="EMBL" id="LK931337">
    <property type="protein sequence ID" value="CDZ86590.1"/>
    <property type="molecule type" value="Genomic_DNA"/>
</dbReference>
<protein>
    <submittedName>
        <fullName evidence="2">High-affinity gluconate transporter</fullName>
    </submittedName>
</protein>
<feature type="transmembrane region" description="Helical" evidence="1">
    <location>
        <begin position="197"/>
        <end position="215"/>
    </location>
</feature>
<dbReference type="PATRIC" id="fig|545.12.peg.4868"/>
<name>A0A078LIH3_CITKO</name>
<dbReference type="PANTHER" id="PTHR30354:SF11">
    <property type="entry name" value="PERMEASE"/>
    <property type="match status" value="1"/>
</dbReference>
<feature type="transmembrane region" description="Helical" evidence="1">
    <location>
        <begin position="425"/>
        <end position="446"/>
    </location>
</feature>
<feature type="transmembrane region" description="Helical" evidence="1">
    <location>
        <begin position="294"/>
        <end position="313"/>
    </location>
</feature>
<accession>A0A078LIH3</accession>
<dbReference type="Pfam" id="PF02447">
    <property type="entry name" value="GntP_permease"/>
    <property type="match status" value="1"/>
</dbReference>
<feature type="transmembrane region" description="Helical" evidence="1">
    <location>
        <begin position="333"/>
        <end position="359"/>
    </location>
</feature>
<dbReference type="PANTHER" id="PTHR30354">
    <property type="entry name" value="GNT FAMILY GLUCONATE TRANSPORTER"/>
    <property type="match status" value="1"/>
</dbReference>
<evidence type="ECO:0000313" key="2">
    <source>
        <dbReference type="EMBL" id="CDZ86590.1"/>
    </source>
</evidence>
<feature type="transmembrane region" description="Helical" evidence="1">
    <location>
        <begin position="398"/>
        <end position="418"/>
    </location>
</feature>
<feature type="transmembrane region" description="Helical" evidence="1">
    <location>
        <begin position="114"/>
        <end position="140"/>
    </location>
</feature>
<keyword evidence="1" id="KW-1133">Transmembrane helix</keyword>
<feature type="transmembrane region" description="Helical" evidence="1">
    <location>
        <begin position="235"/>
        <end position="256"/>
    </location>
</feature>
<dbReference type="InterPro" id="IPR003474">
    <property type="entry name" value="Glcn_transporter"/>
</dbReference>
<reference evidence="2" key="1">
    <citation type="submission" date="2014-06" db="EMBL/GenBank/DDBJ databases">
        <authorList>
            <person name="Urmite Genomes Urmite Genomes"/>
        </authorList>
    </citation>
    <scope>NUCLEOTIDE SEQUENCE</scope>
</reference>
<keyword evidence="1" id="KW-0812">Transmembrane</keyword>
<feature type="transmembrane region" description="Helical" evidence="1">
    <location>
        <begin position="160"/>
        <end position="185"/>
    </location>
</feature>
<sequence length="516" mass="54554">MTASLNTELAVFKKDKIIMSENIKVTGRYSFSPRLKGIVILIIGLVIFYIGSHGSSELESSHVIGGLLVAIAALLFMILKTRISTFPALIIAAIITGSLGGMKSDLMIQSITKGFGGTLGNIGIVIGFGVMMGALLQLSGASRKMAQTFIRVLGKEREELALVLIGLIVSMAVFCDSAFVVLTPLVKSLSRSSGKSIVGLGATLAAGLVISHSMIPPAVGPFGVASQFDMPIGTFMLWSMLVAIPVTLCGFIYTTWLGKRIFIMPTEDGEGFTRERQAVPVVNPQEDEQLPGTLISFAPLFVPIILILLATFFRESGIADTWAGHWQGTVSRMFITIGHPVVAVGCGLLIAIVGLGSHYAREEVTHSMDNAIRSAGIILLLIGGGGALGMVLRDSGAANMIAGYIVKIGVPGVLLPLLLSTLIRLIQGSGAVAMITAASITAPMIGTLGVDPIIAGLGCTIGSFMFSYFNDAYFWVVNRSLGVTEVQEQIRVWSITSTILWASGSVTLLIINAIFF</sequence>
<evidence type="ECO:0000256" key="1">
    <source>
        <dbReference type="SAM" id="Phobius"/>
    </source>
</evidence>
<keyword evidence="1" id="KW-0472">Membrane</keyword>
<proteinExistence type="predicted"/>
<dbReference type="GO" id="GO:0005886">
    <property type="term" value="C:plasma membrane"/>
    <property type="evidence" value="ECO:0007669"/>
    <property type="project" value="TreeGrafter"/>
</dbReference>